<evidence type="ECO:0000256" key="6">
    <source>
        <dbReference type="ARBA" id="ARBA00023136"/>
    </source>
</evidence>
<dbReference type="NCBIfam" id="NF004323">
    <property type="entry name" value="PRK05715.1-5"/>
    <property type="match status" value="1"/>
</dbReference>
<dbReference type="NCBIfam" id="NF004321">
    <property type="entry name" value="PRK05715.1-3"/>
    <property type="match status" value="1"/>
</dbReference>
<evidence type="ECO:0000313" key="9">
    <source>
        <dbReference type="Proteomes" id="UP001519343"/>
    </source>
</evidence>
<dbReference type="EMBL" id="JAGGKT010000028">
    <property type="protein sequence ID" value="MBP1934788.1"/>
    <property type="molecule type" value="Genomic_DNA"/>
</dbReference>
<evidence type="ECO:0000256" key="1">
    <source>
        <dbReference type="ARBA" id="ARBA00004141"/>
    </source>
</evidence>
<keyword evidence="7" id="KW-1003">Cell membrane</keyword>
<comment type="caution">
    <text evidence="8">The sequence shown here is derived from an EMBL/GenBank/DDBJ whole genome shotgun (WGS) entry which is preliminary data.</text>
</comment>
<dbReference type="Pfam" id="PF00420">
    <property type="entry name" value="Oxidored_q2"/>
    <property type="match status" value="1"/>
</dbReference>
<name>A0ABS4GWY9_9BACL</name>
<dbReference type="EC" id="7.1.1.-" evidence="7"/>
<evidence type="ECO:0000313" key="8">
    <source>
        <dbReference type="EMBL" id="MBP1934788.1"/>
    </source>
</evidence>
<dbReference type="PANTHER" id="PTHR11434">
    <property type="entry name" value="NADH-UBIQUINONE OXIDOREDUCTASE SUBUNIT ND4L"/>
    <property type="match status" value="1"/>
</dbReference>
<sequence length="103" mass="11207">MTVPLASYLLVALILFCIGLYGALTKRNAVIVLLSMELMLNAVNINLVAFAKFGAFANLTGQIFSLFSITLAAAEVAVGLAILISLYRNRRTVNVDEMDLLKR</sequence>
<protein>
    <recommendedName>
        <fullName evidence="7">NADH-quinone oxidoreductase subunit K</fullName>
        <ecNumber evidence="7">7.1.1.-</ecNumber>
    </recommendedName>
    <alternativeName>
        <fullName evidence="7">NADH dehydrogenase I subunit K</fullName>
    </alternativeName>
    <alternativeName>
        <fullName evidence="7">NDH-1 subunit K</fullName>
    </alternativeName>
</protein>
<organism evidence="8 9">
    <name type="scientific">Ammoniphilus resinae</name>
    <dbReference type="NCBI Taxonomy" id="861532"/>
    <lineage>
        <taxon>Bacteria</taxon>
        <taxon>Bacillati</taxon>
        <taxon>Bacillota</taxon>
        <taxon>Bacilli</taxon>
        <taxon>Bacillales</taxon>
        <taxon>Paenibacillaceae</taxon>
        <taxon>Aneurinibacillus group</taxon>
        <taxon>Ammoniphilus</taxon>
    </lineage>
</organism>
<gene>
    <name evidence="7" type="primary">nuoK</name>
    <name evidence="8" type="ORF">J2Z37_004808</name>
</gene>
<evidence type="ECO:0000256" key="7">
    <source>
        <dbReference type="HAMAP-Rule" id="MF_01456"/>
    </source>
</evidence>
<accession>A0ABS4GWY9</accession>
<feature type="transmembrane region" description="Helical" evidence="7">
    <location>
        <begin position="63"/>
        <end position="87"/>
    </location>
</feature>
<keyword evidence="9" id="KW-1185">Reference proteome</keyword>
<dbReference type="NCBIfam" id="NF004322">
    <property type="entry name" value="PRK05715.1-4"/>
    <property type="match status" value="1"/>
</dbReference>
<feature type="transmembrane region" description="Helical" evidence="7">
    <location>
        <begin position="6"/>
        <end position="24"/>
    </location>
</feature>
<dbReference type="InterPro" id="IPR001133">
    <property type="entry name" value="NADH_UbQ_OxRdtase_chain4L/K"/>
</dbReference>
<comment type="function">
    <text evidence="7">NDH-1 shuttles electrons from NADH, via FMN and iron-sulfur (Fe-S) centers, to quinones in the respiratory chain. The immediate electron acceptor for the enzyme in this species is believed to be a menaquinone. Couples the redox reaction to proton translocation (for every two electrons transferred, four hydrogen ions are translocated across the cytoplasmic membrane), and thus conserves the redox energy in a proton gradient.</text>
</comment>
<dbReference type="Proteomes" id="UP001519343">
    <property type="component" value="Unassembled WGS sequence"/>
</dbReference>
<keyword evidence="7" id="KW-0520">NAD</keyword>
<keyword evidence="7" id="KW-0874">Quinone</keyword>
<comment type="subcellular location">
    <subcellularLocation>
        <location evidence="7">Cell membrane</location>
        <topology evidence="7">Multi-pass membrane protein</topology>
    </subcellularLocation>
    <subcellularLocation>
        <location evidence="1">Membrane</location>
        <topology evidence="1">Multi-pass membrane protein</topology>
    </subcellularLocation>
</comment>
<feature type="transmembrane region" description="Helical" evidence="7">
    <location>
        <begin position="31"/>
        <end position="51"/>
    </location>
</feature>
<dbReference type="RefSeq" id="WP_209812768.1">
    <property type="nucleotide sequence ID" value="NZ_JAGGKT010000028.1"/>
</dbReference>
<keyword evidence="6 7" id="KW-0472">Membrane</keyword>
<comment type="similarity">
    <text evidence="2 7">Belongs to the complex I subunit 4L family.</text>
</comment>
<dbReference type="InterPro" id="IPR039428">
    <property type="entry name" value="NUOK/Mnh_C1-like"/>
</dbReference>
<dbReference type="HAMAP" id="MF_01456">
    <property type="entry name" value="NDH1_NuoK"/>
    <property type="match status" value="1"/>
</dbReference>
<proteinExistence type="inferred from homology"/>
<keyword evidence="7" id="KW-1278">Translocase</keyword>
<evidence type="ECO:0000256" key="2">
    <source>
        <dbReference type="ARBA" id="ARBA00010519"/>
    </source>
</evidence>
<dbReference type="NCBIfam" id="NF004320">
    <property type="entry name" value="PRK05715.1-2"/>
    <property type="match status" value="1"/>
</dbReference>
<keyword evidence="4 7" id="KW-0812">Transmembrane</keyword>
<evidence type="ECO:0000256" key="3">
    <source>
        <dbReference type="ARBA" id="ARBA00022448"/>
    </source>
</evidence>
<dbReference type="PANTHER" id="PTHR11434:SF16">
    <property type="entry name" value="NADH-UBIQUINONE OXIDOREDUCTASE CHAIN 4L"/>
    <property type="match status" value="1"/>
</dbReference>
<evidence type="ECO:0000256" key="5">
    <source>
        <dbReference type="ARBA" id="ARBA00022989"/>
    </source>
</evidence>
<keyword evidence="5 7" id="KW-1133">Transmembrane helix</keyword>
<comment type="catalytic activity">
    <reaction evidence="7">
        <text>a quinone + NADH + 5 H(+)(in) = a quinol + NAD(+) + 4 H(+)(out)</text>
        <dbReference type="Rhea" id="RHEA:57888"/>
        <dbReference type="ChEBI" id="CHEBI:15378"/>
        <dbReference type="ChEBI" id="CHEBI:24646"/>
        <dbReference type="ChEBI" id="CHEBI:57540"/>
        <dbReference type="ChEBI" id="CHEBI:57945"/>
        <dbReference type="ChEBI" id="CHEBI:132124"/>
    </reaction>
</comment>
<keyword evidence="3 7" id="KW-0813">Transport</keyword>
<dbReference type="Gene3D" id="1.10.287.3510">
    <property type="match status" value="1"/>
</dbReference>
<reference evidence="8 9" key="1">
    <citation type="submission" date="2021-03" db="EMBL/GenBank/DDBJ databases">
        <title>Genomic Encyclopedia of Type Strains, Phase IV (KMG-IV): sequencing the most valuable type-strain genomes for metagenomic binning, comparative biology and taxonomic classification.</title>
        <authorList>
            <person name="Goeker M."/>
        </authorList>
    </citation>
    <scope>NUCLEOTIDE SEQUENCE [LARGE SCALE GENOMIC DNA]</scope>
    <source>
        <strain evidence="8 9">DSM 24738</strain>
    </source>
</reference>
<comment type="subunit">
    <text evidence="7">NDH-1 is composed of 14 different subunits. Subunits NuoA, H, J, K, L, M, N constitute the membrane sector of the complex.</text>
</comment>
<evidence type="ECO:0000256" key="4">
    <source>
        <dbReference type="ARBA" id="ARBA00022692"/>
    </source>
</evidence>